<protein>
    <submittedName>
        <fullName evidence="1">Uncharacterized protein</fullName>
    </submittedName>
</protein>
<gene>
    <name evidence="1" type="ORF">POCTA_138.1.T1110068</name>
</gene>
<sequence length="109" mass="13048">MKPKIHNIFVMAAEYRYPIITIVFDLIRAQVSYKTTPPKNNPKLILFEIYDSLKKYPTIYPFPTQLQRIKLSQQKKYILYKITKCIYIINKKWKKSFCEFGQACNIDCD</sequence>
<accession>A0A8S1X5B7</accession>
<dbReference type="Proteomes" id="UP000683925">
    <property type="component" value="Unassembled WGS sequence"/>
</dbReference>
<proteinExistence type="predicted"/>
<name>A0A8S1X5B7_PAROT</name>
<keyword evidence="2" id="KW-1185">Reference proteome</keyword>
<reference evidence="1" key="1">
    <citation type="submission" date="2021-01" db="EMBL/GenBank/DDBJ databases">
        <authorList>
            <consortium name="Genoscope - CEA"/>
            <person name="William W."/>
        </authorList>
    </citation>
    <scope>NUCLEOTIDE SEQUENCE</scope>
</reference>
<organism evidence="1 2">
    <name type="scientific">Paramecium octaurelia</name>
    <dbReference type="NCBI Taxonomy" id="43137"/>
    <lineage>
        <taxon>Eukaryota</taxon>
        <taxon>Sar</taxon>
        <taxon>Alveolata</taxon>
        <taxon>Ciliophora</taxon>
        <taxon>Intramacronucleata</taxon>
        <taxon>Oligohymenophorea</taxon>
        <taxon>Peniculida</taxon>
        <taxon>Parameciidae</taxon>
        <taxon>Paramecium</taxon>
    </lineage>
</organism>
<evidence type="ECO:0000313" key="1">
    <source>
        <dbReference type="EMBL" id="CAD8196221.1"/>
    </source>
</evidence>
<evidence type="ECO:0000313" key="2">
    <source>
        <dbReference type="Proteomes" id="UP000683925"/>
    </source>
</evidence>
<comment type="caution">
    <text evidence="1">The sequence shown here is derived from an EMBL/GenBank/DDBJ whole genome shotgun (WGS) entry which is preliminary data.</text>
</comment>
<dbReference type="EMBL" id="CAJJDP010000111">
    <property type="protein sequence ID" value="CAD8196221.1"/>
    <property type="molecule type" value="Genomic_DNA"/>
</dbReference>
<dbReference type="AlphaFoldDB" id="A0A8S1X5B7"/>